<dbReference type="Pfam" id="PF00809">
    <property type="entry name" value="Pterin_bind"/>
    <property type="match status" value="1"/>
</dbReference>
<name>A0A6D2L280_9BRAS</name>
<gene>
    <name evidence="2" type="ORF">MERR_LOCUS40865</name>
</gene>
<evidence type="ECO:0000313" key="2">
    <source>
        <dbReference type="EMBL" id="CAA7053629.1"/>
    </source>
</evidence>
<dbReference type="Proteomes" id="UP000467841">
    <property type="component" value="Unassembled WGS sequence"/>
</dbReference>
<dbReference type="EMBL" id="CACVBM020001540">
    <property type="protein sequence ID" value="CAA7053629.1"/>
    <property type="molecule type" value="Genomic_DNA"/>
</dbReference>
<dbReference type="SUPFAM" id="SSF51717">
    <property type="entry name" value="Dihydropteroate synthetase-like"/>
    <property type="match status" value="1"/>
</dbReference>
<dbReference type="GO" id="GO:0004156">
    <property type="term" value="F:dihydropteroate synthase activity"/>
    <property type="evidence" value="ECO:0007669"/>
    <property type="project" value="TreeGrafter"/>
</dbReference>
<feature type="domain" description="Pterin-binding" evidence="1">
    <location>
        <begin position="1"/>
        <end position="125"/>
    </location>
</feature>
<keyword evidence="3" id="KW-1185">Reference proteome</keyword>
<organism evidence="2 3">
    <name type="scientific">Microthlaspi erraticum</name>
    <dbReference type="NCBI Taxonomy" id="1685480"/>
    <lineage>
        <taxon>Eukaryota</taxon>
        <taxon>Viridiplantae</taxon>
        <taxon>Streptophyta</taxon>
        <taxon>Embryophyta</taxon>
        <taxon>Tracheophyta</taxon>
        <taxon>Spermatophyta</taxon>
        <taxon>Magnoliopsida</taxon>
        <taxon>eudicotyledons</taxon>
        <taxon>Gunneridae</taxon>
        <taxon>Pentapetalae</taxon>
        <taxon>rosids</taxon>
        <taxon>malvids</taxon>
        <taxon>Brassicales</taxon>
        <taxon>Brassicaceae</taxon>
        <taxon>Coluteocarpeae</taxon>
        <taxon>Microthlaspi</taxon>
    </lineage>
</organism>
<dbReference type="InterPro" id="IPR000489">
    <property type="entry name" value="Pterin-binding_dom"/>
</dbReference>
<dbReference type="PANTHER" id="PTHR20941">
    <property type="entry name" value="FOLATE SYNTHESIS PROTEINS"/>
    <property type="match status" value="1"/>
</dbReference>
<accession>A0A6D2L280</accession>
<protein>
    <recommendedName>
        <fullName evidence="1">Pterin-binding domain-containing protein</fullName>
    </recommendedName>
</protein>
<comment type="caution">
    <text evidence="2">The sequence shown here is derived from an EMBL/GenBank/DDBJ whole genome shotgun (WGS) entry which is preliminary data.</text>
</comment>
<dbReference type="InterPro" id="IPR045031">
    <property type="entry name" value="DHP_synth-like"/>
</dbReference>
<dbReference type="InterPro" id="IPR011005">
    <property type="entry name" value="Dihydropteroate_synth-like_sf"/>
</dbReference>
<dbReference type="GO" id="GO:0046654">
    <property type="term" value="P:tetrahydrofolate biosynthetic process"/>
    <property type="evidence" value="ECO:0007669"/>
    <property type="project" value="TreeGrafter"/>
</dbReference>
<dbReference type="Gene3D" id="3.20.20.20">
    <property type="entry name" value="Dihydropteroate synthase-like"/>
    <property type="match status" value="1"/>
</dbReference>
<dbReference type="PROSITE" id="PS50972">
    <property type="entry name" value="PTERIN_BINDING"/>
    <property type="match status" value="1"/>
</dbReference>
<dbReference type="OrthoDB" id="1663073at2759"/>
<sequence>MYKVVADSAVPYMVMHMRGDPCTMQNKETLEYNDVCKDVASELYSRVRDAVLSGIPAWRIMTDPGIGFSKKIDDNLDIIMDLPKIRKEMAKKSVALSHAPMLIRPLRKRFLGDICGRPEASERDP</sequence>
<evidence type="ECO:0000259" key="1">
    <source>
        <dbReference type="PROSITE" id="PS50972"/>
    </source>
</evidence>
<dbReference type="AlphaFoldDB" id="A0A6D2L280"/>
<dbReference type="PANTHER" id="PTHR20941:SF1">
    <property type="entry name" value="FOLIC ACID SYNTHESIS PROTEIN FOL1"/>
    <property type="match status" value="1"/>
</dbReference>
<evidence type="ECO:0000313" key="3">
    <source>
        <dbReference type="Proteomes" id="UP000467841"/>
    </source>
</evidence>
<proteinExistence type="predicted"/>
<reference evidence="2" key="1">
    <citation type="submission" date="2020-01" db="EMBL/GenBank/DDBJ databases">
        <authorList>
            <person name="Mishra B."/>
        </authorList>
    </citation>
    <scope>NUCLEOTIDE SEQUENCE [LARGE SCALE GENOMIC DNA]</scope>
</reference>